<proteinExistence type="predicted"/>
<sequence>MINYEEARRLVLQYLAGIDGKERKTAETRKDLTARERELLGLGREDAAPGTALVENATIEGEFGWFFFYQSKKYIESGDFMDQEDERRMDYMRGLFAEIYDDPKIAEAKAWLLSSLYVGETTIAAPVKKQNREELLWACLESLLES</sequence>
<name>A0A382NV28_9ZZZZ</name>
<dbReference type="EMBL" id="UINC01102992">
    <property type="protein sequence ID" value="SVC65034.1"/>
    <property type="molecule type" value="Genomic_DNA"/>
</dbReference>
<accession>A0A382NV28</accession>
<reference evidence="1" key="1">
    <citation type="submission" date="2018-05" db="EMBL/GenBank/DDBJ databases">
        <authorList>
            <person name="Lanie J.A."/>
            <person name="Ng W.-L."/>
            <person name="Kazmierczak K.M."/>
            <person name="Andrzejewski T.M."/>
            <person name="Davidsen T.M."/>
            <person name="Wayne K.J."/>
            <person name="Tettelin H."/>
            <person name="Glass J.I."/>
            <person name="Rusch D."/>
            <person name="Podicherti R."/>
            <person name="Tsui H.-C.T."/>
            <person name="Winkler M.E."/>
        </authorList>
    </citation>
    <scope>NUCLEOTIDE SEQUENCE</scope>
</reference>
<evidence type="ECO:0000313" key="1">
    <source>
        <dbReference type="EMBL" id="SVC65034.1"/>
    </source>
</evidence>
<dbReference type="AlphaFoldDB" id="A0A382NV28"/>
<gene>
    <name evidence="1" type="ORF">METZ01_LOCUS317888</name>
</gene>
<organism evidence="1">
    <name type="scientific">marine metagenome</name>
    <dbReference type="NCBI Taxonomy" id="408172"/>
    <lineage>
        <taxon>unclassified sequences</taxon>
        <taxon>metagenomes</taxon>
        <taxon>ecological metagenomes</taxon>
    </lineage>
</organism>
<protein>
    <submittedName>
        <fullName evidence="1">Uncharacterized protein</fullName>
    </submittedName>
</protein>